<dbReference type="RefSeq" id="WP_184091270.1">
    <property type="nucleotide sequence ID" value="NZ_AP023367.1"/>
</dbReference>
<keyword evidence="1" id="KW-0732">Signal</keyword>
<keyword evidence="3" id="KW-1185">Reference proteome</keyword>
<evidence type="ECO:0000313" key="2">
    <source>
        <dbReference type="EMBL" id="BCJ94215.1"/>
    </source>
</evidence>
<gene>
    <name evidence="2" type="ORF">acsn021_17840</name>
</gene>
<organism evidence="2 3">
    <name type="scientific">Anaerocolumna cellulosilytica</name>
    <dbReference type="NCBI Taxonomy" id="433286"/>
    <lineage>
        <taxon>Bacteria</taxon>
        <taxon>Bacillati</taxon>
        <taxon>Bacillota</taxon>
        <taxon>Clostridia</taxon>
        <taxon>Lachnospirales</taxon>
        <taxon>Lachnospiraceae</taxon>
        <taxon>Anaerocolumna</taxon>
    </lineage>
</organism>
<evidence type="ECO:0000313" key="3">
    <source>
        <dbReference type="Proteomes" id="UP000515561"/>
    </source>
</evidence>
<dbReference type="AlphaFoldDB" id="A0A6S6R436"/>
<dbReference type="SUPFAM" id="SSF53850">
    <property type="entry name" value="Periplasmic binding protein-like II"/>
    <property type="match status" value="1"/>
</dbReference>
<dbReference type="EMBL" id="AP023367">
    <property type="protein sequence ID" value="BCJ94215.1"/>
    <property type="molecule type" value="Genomic_DNA"/>
</dbReference>
<dbReference type="PANTHER" id="PTHR43649:SF33">
    <property type="entry name" value="POLYGALACTURONAN_RHAMNOGALACTURONAN-BINDING PROTEIN YTCQ"/>
    <property type="match status" value="1"/>
</dbReference>
<accession>A0A6S6R436</accession>
<dbReference type="KEGG" id="acel:acsn021_17840"/>
<dbReference type="PROSITE" id="PS51257">
    <property type="entry name" value="PROKAR_LIPOPROTEIN"/>
    <property type="match status" value="1"/>
</dbReference>
<proteinExistence type="predicted"/>
<dbReference type="Gene3D" id="3.40.190.10">
    <property type="entry name" value="Periplasmic binding protein-like II"/>
    <property type="match status" value="2"/>
</dbReference>
<protein>
    <submittedName>
        <fullName evidence="2">Sugar ABC transporter substrate-binding protein</fullName>
    </submittedName>
</protein>
<reference evidence="2 3" key="1">
    <citation type="journal article" date="2016" name="Int. J. Syst. Evol. Microbiol.">
        <title>Descriptions of Anaerotaenia torta gen. nov., sp. nov. and Anaerocolumna cellulosilytica gen. nov., sp. nov. isolated from a methanogenic reactor of cattle waste.</title>
        <authorList>
            <person name="Uek A."/>
            <person name="Ohtaki Y."/>
            <person name="Kaku N."/>
            <person name="Ueki K."/>
        </authorList>
    </citation>
    <scope>NUCLEOTIDE SEQUENCE [LARGE SCALE GENOMIC DNA]</scope>
    <source>
        <strain evidence="2 3">SN021</strain>
    </source>
</reference>
<dbReference type="Proteomes" id="UP000515561">
    <property type="component" value="Chromosome"/>
</dbReference>
<sequence>MLKKRLITLGLIAAIISTLMAGCSKEGTNTKNDTKKKDTTQTTNPLEFTGYPMETEESLSIWASQLIPSQTVGSWEESPFHTGLEKQTGIYMDWTFPTSGTDASQAFNLTMAESELPDIIWHGVINDAETYIEEGILRDLTDLLPKYAPNYWKYLKANEYADKSVKTDSGKYYCFGFFREDRSQSVYMGPMIRQDWLEEQKLDIPITTADWENAIRTFHKAYGAKFAFCPTWRVSPGMAGAFGAYGTIEMALFIDKENKVQLAQAQPEWKEYMAWLNQLNKEGLIDPDVITLDDSGLRTKIANNQVGITNANLGALNTFIEDAAANGNGANWVGIPYPVKTAGDKTSAIFSEDQMVGAVAAITTSCPEEKVELALRWLDYSFSEEGNYYWNFGVEGDTYEMINGVPTLTDKIRKHELGMREAMGLHTGQTGWGIGIQALQMIKQTSLPESEAARALWYDGTNEEATSWIYPTAVTMTPDETTESSSISNAINTYVKEMSLKFLTGEESLDNFDAFVQTLHDMGLERLLEIRQAAYDRFLTR</sequence>
<evidence type="ECO:0000256" key="1">
    <source>
        <dbReference type="ARBA" id="ARBA00022729"/>
    </source>
</evidence>
<dbReference type="PANTHER" id="PTHR43649">
    <property type="entry name" value="ARABINOSE-BINDING PROTEIN-RELATED"/>
    <property type="match status" value="1"/>
</dbReference>
<dbReference type="InterPro" id="IPR050490">
    <property type="entry name" value="Bact_solute-bd_prot1"/>
</dbReference>
<name>A0A6S6R436_9FIRM</name>